<dbReference type="WBParaSite" id="ES5_v2.g530.t1">
    <property type="protein sequence ID" value="ES5_v2.g530.t1"/>
    <property type="gene ID" value="ES5_v2.g530"/>
</dbReference>
<name>A0AC34GNR8_9BILA</name>
<protein>
    <submittedName>
        <fullName evidence="2">Uncharacterized protein</fullName>
    </submittedName>
</protein>
<organism evidence="1 2">
    <name type="scientific">Panagrolaimus sp. ES5</name>
    <dbReference type="NCBI Taxonomy" id="591445"/>
    <lineage>
        <taxon>Eukaryota</taxon>
        <taxon>Metazoa</taxon>
        <taxon>Ecdysozoa</taxon>
        <taxon>Nematoda</taxon>
        <taxon>Chromadorea</taxon>
        <taxon>Rhabditida</taxon>
        <taxon>Tylenchina</taxon>
        <taxon>Panagrolaimomorpha</taxon>
        <taxon>Panagrolaimoidea</taxon>
        <taxon>Panagrolaimidae</taxon>
        <taxon>Panagrolaimus</taxon>
    </lineage>
</organism>
<dbReference type="Proteomes" id="UP000887579">
    <property type="component" value="Unplaced"/>
</dbReference>
<evidence type="ECO:0000313" key="1">
    <source>
        <dbReference type="Proteomes" id="UP000887579"/>
    </source>
</evidence>
<proteinExistence type="predicted"/>
<reference evidence="2" key="1">
    <citation type="submission" date="2022-11" db="UniProtKB">
        <authorList>
            <consortium name="WormBaseParasite"/>
        </authorList>
    </citation>
    <scope>IDENTIFICATION</scope>
</reference>
<sequence length="235" mass="26210">MNCSVRCLIFLFAVITVSDAQNATASTTSEPTFRSIKISFDAFETIGGKALWKIWLNIPTTEQECLQGAVKNELRNYLSGIQSAMVNLKSINQSCPDSFKQFKNLYQKVQKQISASVVKAKTKLPKSVITALAKVYAKFQLSRSKQQLKNDTQKIAVIQVFMDAMDKIPAADMVKVGKIYPQLANVVQGDGAQNLKAVINDYTKKLKGQEYNQEEAKQRLQTLLNAMKDGYVKAQ</sequence>
<accession>A0AC34GNR8</accession>
<evidence type="ECO:0000313" key="2">
    <source>
        <dbReference type="WBParaSite" id="ES5_v2.g530.t1"/>
    </source>
</evidence>